<dbReference type="Pfam" id="PF02278">
    <property type="entry name" value="Lyase_8"/>
    <property type="match status" value="1"/>
</dbReference>
<name>A0ABN8MAJ4_9CNID</name>
<keyword evidence="1" id="KW-0456">Lyase</keyword>
<evidence type="ECO:0000256" key="1">
    <source>
        <dbReference type="ARBA" id="ARBA00023239"/>
    </source>
</evidence>
<dbReference type="SUPFAM" id="SSF74650">
    <property type="entry name" value="Galactose mutarotase-like"/>
    <property type="match status" value="1"/>
</dbReference>
<accession>A0ABN8MAJ4</accession>
<dbReference type="InterPro" id="IPR014718">
    <property type="entry name" value="GH-type_carb-bd"/>
</dbReference>
<dbReference type="Gene3D" id="2.60.120.430">
    <property type="entry name" value="Galactose-binding lectin"/>
    <property type="match status" value="1"/>
</dbReference>
<dbReference type="PANTHER" id="PTHR37322">
    <property type="match status" value="1"/>
</dbReference>
<feature type="domain" description="Polysaccharide lyase family 8 central" evidence="2">
    <location>
        <begin position="192"/>
        <end position="267"/>
    </location>
</feature>
<comment type="caution">
    <text evidence="4">The sequence shown here is derived from an EMBL/GenBank/DDBJ whole genome shotgun (WGS) entry which is preliminary data.</text>
</comment>
<evidence type="ECO:0000259" key="3">
    <source>
        <dbReference type="Pfam" id="PF09092"/>
    </source>
</evidence>
<organism evidence="4 5">
    <name type="scientific">Porites evermanni</name>
    <dbReference type="NCBI Taxonomy" id="104178"/>
    <lineage>
        <taxon>Eukaryota</taxon>
        <taxon>Metazoa</taxon>
        <taxon>Cnidaria</taxon>
        <taxon>Anthozoa</taxon>
        <taxon>Hexacorallia</taxon>
        <taxon>Scleractinia</taxon>
        <taxon>Fungiina</taxon>
        <taxon>Poritidae</taxon>
        <taxon>Porites</taxon>
    </lineage>
</organism>
<dbReference type="Gene3D" id="2.60.220.10">
    <property type="entry name" value="Polysaccharide lyase family 8-like, C-terminal"/>
    <property type="match status" value="1"/>
</dbReference>
<dbReference type="InterPro" id="IPR008979">
    <property type="entry name" value="Galactose-bd-like_sf"/>
</dbReference>
<proteinExistence type="predicted"/>
<evidence type="ECO:0000313" key="5">
    <source>
        <dbReference type="Proteomes" id="UP001159427"/>
    </source>
</evidence>
<dbReference type="Gene3D" id="2.70.98.10">
    <property type="match status" value="2"/>
</dbReference>
<dbReference type="Pfam" id="PF09092">
    <property type="entry name" value="Lyase_N"/>
    <property type="match status" value="1"/>
</dbReference>
<protein>
    <submittedName>
        <fullName evidence="4">Uncharacterized protein</fullName>
    </submittedName>
</protein>
<feature type="domain" description="Lyase N-terminal" evidence="3">
    <location>
        <begin position="3"/>
        <end position="148"/>
    </location>
</feature>
<reference evidence="4 5" key="1">
    <citation type="submission" date="2022-05" db="EMBL/GenBank/DDBJ databases">
        <authorList>
            <consortium name="Genoscope - CEA"/>
            <person name="William W."/>
        </authorList>
    </citation>
    <scope>NUCLEOTIDE SEQUENCE [LARGE SCALE GENOMIC DNA]</scope>
</reference>
<keyword evidence="5" id="KW-1185">Reference proteome</keyword>
<evidence type="ECO:0000313" key="4">
    <source>
        <dbReference type="EMBL" id="CAH3025870.1"/>
    </source>
</evidence>
<dbReference type="InterPro" id="IPR003159">
    <property type="entry name" value="Lyase_8_central_dom"/>
</dbReference>
<dbReference type="EMBL" id="CALNXI010000376">
    <property type="protein sequence ID" value="CAH3025870.1"/>
    <property type="molecule type" value="Genomic_DNA"/>
</dbReference>
<dbReference type="PANTHER" id="PTHR37322:SF3">
    <property type="entry name" value="CHONDROITIN SULFATE ABC EXOLYASE"/>
    <property type="match status" value="1"/>
</dbReference>
<sequence>MAFSASSSSTLERSSTHYKDGTHSMKWTWTSGNEFTHTISPAISGSEGKAGGIKLWLYNPHKRTAGEHLTVSFSNSAQTVSQFNITLNFKGWRAVWVSYDEGLLNGRADMTTMRITAPTTSETAHPLYFDLIRLVEKLSRQSRDKVVPTLDPDLYNPNNFWQQTYRWSQAMTMSIEAEASPKGLWALNYAALVVYRRSDWAVSVKGFNNYVWDFEASGNQNVYGIYQSHGALLVANSEAALQTHDTDNGWDWTRHPGTTTIKLPLADLISGSNRFSSYFPFNYSPTHKLINSPIVFEDNLHGKMINNTLLPQKFPLFIEVSTVEESRIHPSIEFLYDIFRYCLLRYFWREKRNGYYIPKATEQGLNVKVSLQTSRNHRGKKDTSARYATTWLDHGANPTAKGYEYAILVDTQLSELQAFATQQTVYEVIHKDNNAHAVKFNNFPRQNENQWGYAFFHKSARTPGPVRRVTKHPTLVMFEEDDENNVYVSVSYPNLNFNISEPLTTGNRVSGQERFYSVSTPIDIEVGIT</sequence>
<gene>
    <name evidence="4" type="ORF">PEVE_00027389</name>
</gene>
<dbReference type="InterPro" id="IPR011071">
    <property type="entry name" value="Lyase_8-like_C"/>
</dbReference>
<dbReference type="InterPro" id="IPR015176">
    <property type="entry name" value="Lyase_N"/>
</dbReference>
<dbReference type="SUPFAM" id="SSF49863">
    <property type="entry name" value="Hyaluronate lyase-like, C-terminal domain"/>
    <property type="match status" value="1"/>
</dbReference>
<dbReference type="Proteomes" id="UP001159427">
    <property type="component" value="Unassembled WGS sequence"/>
</dbReference>
<evidence type="ECO:0000259" key="2">
    <source>
        <dbReference type="Pfam" id="PF02278"/>
    </source>
</evidence>
<dbReference type="InterPro" id="IPR039174">
    <property type="entry name" value="Chondroitin_ABC_lyase"/>
</dbReference>
<dbReference type="SUPFAM" id="SSF49785">
    <property type="entry name" value="Galactose-binding domain-like"/>
    <property type="match status" value="1"/>
</dbReference>
<dbReference type="InterPro" id="IPR011013">
    <property type="entry name" value="Gal_mutarotase_sf_dom"/>
</dbReference>